<organism evidence="3 4">
    <name type="scientific">Novipirellula rosea</name>
    <dbReference type="NCBI Taxonomy" id="1031540"/>
    <lineage>
        <taxon>Bacteria</taxon>
        <taxon>Pseudomonadati</taxon>
        <taxon>Planctomycetota</taxon>
        <taxon>Planctomycetia</taxon>
        <taxon>Pirellulales</taxon>
        <taxon>Pirellulaceae</taxon>
        <taxon>Novipirellula</taxon>
    </lineage>
</organism>
<accession>A0ABP8M7C9</accession>
<dbReference type="EMBL" id="BAABGA010000006">
    <property type="protein sequence ID" value="GAA4444586.1"/>
    <property type="molecule type" value="Genomic_DNA"/>
</dbReference>
<dbReference type="PANTHER" id="PTHR34512:SF30">
    <property type="entry name" value="OUTER MEMBRANE PROTEIN ASSEMBLY FACTOR BAMB"/>
    <property type="match status" value="1"/>
</dbReference>
<reference evidence="4" key="1">
    <citation type="journal article" date="2019" name="Int. J. Syst. Evol. Microbiol.">
        <title>The Global Catalogue of Microorganisms (GCM) 10K type strain sequencing project: providing services to taxonomists for standard genome sequencing and annotation.</title>
        <authorList>
            <consortium name="The Broad Institute Genomics Platform"/>
            <consortium name="The Broad Institute Genome Sequencing Center for Infectious Disease"/>
            <person name="Wu L."/>
            <person name="Ma J."/>
        </authorList>
    </citation>
    <scope>NUCLEOTIDE SEQUENCE [LARGE SCALE GENOMIC DNA]</scope>
    <source>
        <strain evidence="4">JCM 17759</strain>
    </source>
</reference>
<name>A0ABP8M7C9_9BACT</name>
<evidence type="ECO:0000256" key="1">
    <source>
        <dbReference type="SAM" id="SignalP"/>
    </source>
</evidence>
<keyword evidence="1" id="KW-0732">Signal</keyword>
<dbReference type="Gene3D" id="2.130.10.10">
    <property type="entry name" value="YVTN repeat-like/Quinoprotein amine dehydrogenase"/>
    <property type="match status" value="1"/>
</dbReference>
<dbReference type="InterPro" id="IPR011047">
    <property type="entry name" value="Quinoprotein_ADH-like_sf"/>
</dbReference>
<protein>
    <submittedName>
        <fullName evidence="3">PQQ-like beta-propeller repeat protein</fullName>
    </submittedName>
</protein>
<feature type="domain" description="Pyrrolo-quinoline quinone repeat" evidence="2">
    <location>
        <begin position="45"/>
        <end position="99"/>
    </location>
</feature>
<sequence>MQICFLLTVVTWVLTASVGNAAWPEFLGPGGQARSADTVPTTWSETENLLWKVDLPGSGSSSPIIVDDQVIITCYVSGAEAKRQVISFDKTNGQQKWAVDFPIDYREDRYQGYITEHGYASNTPVTDGENVYVFLGKGGVHSISLDGKKNWSFDVGKGSSNRQWGSAASLVLFENSVIVNAAEESRAIIALDKATGKEIWRQDADMLELTYGTPRIITQPDSEPELVISVPGEIWSMNPRTGKLRWCCESPMTGNVTPSVIVDGDTVYSFGGYRASGSIAVKLGGKDDVTDSHVQWTNRSSSYVATPLLQDGRFYWIDDRGIAYCTSAKDGEVIYKSRVDDLESGRPVYASPVLIGKNIYVVTRRSGTIVYAPNDDFKPISLNKFAGDETDFNASPAVSDGKLYLRSNQSLYCVGTP</sequence>
<feature type="signal peptide" evidence="1">
    <location>
        <begin position="1"/>
        <end position="21"/>
    </location>
</feature>
<gene>
    <name evidence="3" type="ORF">GCM10023156_03110</name>
</gene>
<dbReference type="SUPFAM" id="SSF50998">
    <property type="entry name" value="Quinoprotein alcohol dehydrogenase-like"/>
    <property type="match status" value="1"/>
</dbReference>
<feature type="chain" id="PRO_5047516495" evidence="1">
    <location>
        <begin position="22"/>
        <end position="417"/>
    </location>
</feature>
<comment type="caution">
    <text evidence="3">The sequence shown here is derived from an EMBL/GenBank/DDBJ whole genome shotgun (WGS) entry which is preliminary data.</text>
</comment>
<dbReference type="Proteomes" id="UP001500840">
    <property type="component" value="Unassembled WGS sequence"/>
</dbReference>
<keyword evidence="4" id="KW-1185">Reference proteome</keyword>
<proteinExistence type="predicted"/>
<evidence type="ECO:0000313" key="3">
    <source>
        <dbReference type="EMBL" id="GAA4444586.1"/>
    </source>
</evidence>
<dbReference type="InterPro" id="IPR015943">
    <property type="entry name" value="WD40/YVTN_repeat-like_dom_sf"/>
</dbReference>
<evidence type="ECO:0000313" key="4">
    <source>
        <dbReference type="Proteomes" id="UP001500840"/>
    </source>
</evidence>
<dbReference type="PANTHER" id="PTHR34512">
    <property type="entry name" value="CELL SURFACE PROTEIN"/>
    <property type="match status" value="1"/>
</dbReference>
<feature type="domain" description="Pyrrolo-quinoline quinone repeat" evidence="2">
    <location>
        <begin position="121"/>
        <end position="335"/>
    </location>
</feature>
<dbReference type="InterPro" id="IPR018391">
    <property type="entry name" value="PQQ_b-propeller_rpt"/>
</dbReference>
<dbReference type="RefSeq" id="WP_345318749.1">
    <property type="nucleotide sequence ID" value="NZ_BAABGA010000006.1"/>
</dbReference>
<evidence type="ECO:0000259" key="2">
    <source>
        <dbReference type="Pfam" id="PF13360"/>
    </source>
</evidence>
<dbReference type="SMART" id="SM00564">
    <property type="entry name" value="PQQ"/>
    <property type="match status" value="3"/>
</dbReference>
<dbReference type="InterPro" id="IPR002372">
    <property type="entry name" value="PQQ_rpt_dom"/>
</dbReference>
<dbReference type="Gene3D" id="2.40.10.480">
    <property type="match status" value="1"/>
</dbReference>
<dbReference type="Pfam" id="PF13360">
    <property type="entry name" value="PQQ_2"/>
    <property type="match status" value="2"/>
</dbReference>